<reference evidence="10 11" key="1">
    <citation type="submission" date="2016-09" db="EMBL/GenBank/DDBJ databases">
        <authorList>
            <person name="Capua I."/>
            <person name="De Benedictis P."/>
            <person name="Joannis T."/>
            <person name="Lombin L.H."/>
            <person name="Cattoli G."/>
        </authorList>
    </citation>
    <scope>NUCLEOTIDE SEQUENCE [LARGE SCALE GENOMIC DNA]</scope>
    <source>
        <strain evidence="10 11">GluBS11</strain>
    </source>
</reference>
<comment type="catalytic activity">
    <reaction evidence="1">
        <text>dihydroxyacetone + phosphoenolpyruvate = dihydroxyacetone phosphate + pyruvate</text>
        <dbReference type="Rhea" id="RHEA:18381"/>
        <dbReference type="ChEBI" id="CHEBI:15361"/>
        <dbReference type="ChEBI" id="CHEBI:16016"/>
        <dbReference type="ChEBI" id="CHEBI:57642"/>
        <dbReference type="ChEBI" id="CHEBI:58702"/>
        <dbReference type="EC" id="2.7.1.121"/>
    </reaction>
</comment>
<evidence type="ECO:0000256" key="8">
    <source>
        <dbReference type="ARBA" id="ARBA00055771"/>
    </source>
</evidence>
<evidence type="ECO:0000256" key="2">
    <source>
        <dbReference type="ARBA" id="ARBA00004745"/>
    </source>
</evidence>
<dbReference type="GO" id="GO:0004371">
    <property type="term" value="F:glycerone kinase activity"/>
    <property type="evidence" value="ECO:0007669"/>
    <property type="project" value="InterPro"/>
</dbReference>
<dbReference type="InterPro" id="IPR036117">
    <property type="entry name" value="DhaL_dom_sf"/>
</dbReference>
<dbReference type="Gene3D" id="1.25.40.340">
    <property type="match status" value="1"/>
</dbReference>
<dbReference type="PANTHER" id="PTHR28629">
    <property type="entry name" value="TRIOKINASE/FMN CYCLASE"/>
    <property type="match status" value="1"/>
</dbReference>
<gene>
    <name evidence="10" type="ORF">SAMN05421730_1001187</name>
</gene>
<comment type="subunit">
    <text evidence="7">Homodimer. The dihydroxyacetone kinase complex is composed of a homodimer of DhaM, a homodimer of DhaK and the subunit DhaL.</text>
</comment>
<proteinExistence type="predicted"/>
<dbReference type="SUPFAM" id="SSF101473">
    <property type="entry name" value="DhaL-like"/>
    <property type="match status" value="1"/>
</dbReference>
<evidence type="ECO:0000256" key="1">
    <source>
        <dbReference type="ARBA" id="ARBA00001113"/>
    </source>
</evidence>
<keyword evidence="6" id="KW-0319">Glycerol metabolism</keyword>
<dbReference type="SMART" id="SM01120">
    <property type="entry name" value="Dak2"/>
    <property type="match status" value="1"/>
</dbReference>
<dbReference type="STRING" id="1619234.SAMN05421730_1001187"/>
<evidence type="ECO:0000259" key="9">
    <source>
        <dbReference type="PROSITE" id="PS51480"/>
    </source>
</evidence>
<keyword evidence="11" id="KW-1185">Reference proteome</keyword>
<protein>
    <recommendedName>
        <fullName evidence="3">phosphoenolpyruvate--glycerone phosphotransferase</fullName>
        <ecNumber evidence="3">2.7.1.121</ecNumber>
    </recommendedName>
</protein>
<name>A0A1D3TNN3_9FIRM</name>
<sequence length="214" mass="22556">MVVNGKKLIEILDRIADVIEENKLMLTELDAAIGDGDHGINMSRGFHAVREKLKDDDGSDIGIILKKAGMALVSNVGGAAGPLYGTAFLKAGAVVEGKQTVDVADLENMLKSALEGIKMRGHAEPKDKTMVDAAEEALNALNSSNAAGESPQQAIKAAVDAAYLGLENTKDMIARKGRASYLAERSIGHKDAGAASFALILKTIFDELYGQESS</sequence>
<dbReference type="EMBL" id="FMKA01000001">
    <property type="protein sequence ID" value="SCP94953.1"/>
    <property type="molecule type" value="Genomic_DNA"/>
</dbReference>
<evidence type="ECO:0000313" key="10">
    <source>
        <dbReference type="EMBL" id="SCP94953.1"/>
    </source>
</evidence>
<organism evidence="10 11">
    <name type="scientific">Anaerobium acetethylicum</name>
    <dbReference type="NCBI Taxonomy" id="1619234"/>
    <lineage>
        <taxon>Bacteria</taxon>
        <taxon>Bacillati</taxon>
        <taxon>Bacillota</taxon>
        <taxon>Clostridia</taxon>
        <taxon>Lachnospirales</taxon>
        <taxon>Lachnospiraceae</taxon>
        <taxon>Anaerobium</taxon>
    </lineage>
</organism>
<dbReference type="AlphaFoldDB" id="A0A1D3TNN3"/>
<keyword evidence="5 10" id="KW-0418">Kinase</keyword>
<dbReference type="NCBIfam" id="TIGR02365">
    <property type="entry name" value="dha_L_ycgS"/>
    <property type="match status" value="1"/>
</dbReference>
<dbReference type="GO" id="GO:0005829">
    <property type="term" value="C:cytosol"/>
    <property type="evidence" value="ECO:0007669"/>
    <property type="project" value="TreeGrafter"/>
</dbReference>
<evidence type="ECO:0000256" key="5">
    <source>
        <dbReference type="ARBA" id="ARBA00022777"/>
    </source>
</evidence>
<dbReference type="GO" id="GO:0019563">
    <property type="term" value="P:glycerol catabolic process"/>
    <property type="evidence" value="ECO:0007669"/>
    <property type="project" value="TreeGrafter"/>
</dbReference>
<dbReference type="InterPro" id="IPR050861">
    <property type="entry name" value="Dihydroxyacetone_Kinase"/>
</dbReference>
<keyword evidence="4" id="KW-0808">Transferase</keyword>
<dbReference type="EC" id="2.7.1.121" evidence="3"/>
<dbReference type="FunFam" id="1.25.40.340:FF:000002">
    <property type="entry name" value="Dihydroxyacetone kinase, L subunit"/>
    <property type="match status" value="1"/>
</dbReference>
<evidence type="ECO:0000313" key="11">
    <source>
        <dbReference type="Proteomes" id="UP000199315"/>
    </source>
</evidence>
<dbReference type="PROSITE" id="PS51480">
    <property type="entry name" value="DHAL"/>
    <property type="match status" value="1"/>
</dbReference>
<comment type="pathway">
    <text evidence="2">Polyol metabolism; glycerol degradation.</text>
</comment>
<feature type="domain" description="DhaL" evidence="9">
    <location>
        <begin position="6"/>
        <end position="206"/>
    </location>
</feature>
<evidence type="ECO:0000256" key="3">
    <source>
        <dbReference type="ARBA" id="ARBA00012095"/>
    </source>
</evidence>
<dbReference type="InterPro" id="IPR012737">
    <property type="entry name" value="DhaK_L_YcgS"/>
</dbReference>
<dbReference type="OrthoDB" id="9800291at2"/>
<evidence type="ECO:0000256" key="7">
    <source>
        <dbReference type="ARBA" id="ARBA00046577"/>
    </source>
</evidence>
<dbReference type="InterPro" id="IPR004007">
    <property type="entry name" value="DhaL_dom"/>
</dbReference>
<accession>A0A1D3TNN3</accession>
<dbReference type="RefSeq" id="WP_091228793.1">
    <property type="nucleotide sequence ID" value="NZ_FMKA01000001.1"/>
</dbReference>
<dbReference type="GO" id="GO:0047324">
    <property type="term" value="F:phosphoenolpyruvate-glycerone phosphotransferase activity"/>
    <property type="evidence" value="ECO:0007669"/>
    <property type="project" value="UniProtKB-EC"/>
</dbReference>
<evidence type="ECO:0000256" key="6">
    <source>
        <dbReference type="ARBA" id="ARBA00022798"/>
    </source>
</evidence>
<dbReference type="Pfam" id="PF02734">
    <property type="entry name" value="Dak2"/>
    <property type="match status" value="1"/>
</dbReference>
<dbReference type="Proteomes" id="UP000199315">
    <property type="component" value="Unassembled WGS sequence"/>
</dbReference>
<evidence type="ECO:0000256" key="4">
    <source>
        <dbReference type="ARBA" id="ARBA00022679"/>
    </source>
</evidence>
<dbReference type="PANTHER" id="PTHR28629:SF4">
    <property type="entry name" value="TRIOKINASE_FMN CYCLASE"/>
    <property type="match status" value="1"/>
</dbReference>
<comment type="function">
    <text evidence="8">ADP-binding subunit of the dihydroxyacetone kinase, which is responsible for the phosphoenolpyruvate (PEP)-dependent phosphorylation of dihydroxyacetone. DhaL-ADP is converted to DhaL-ATP via a phosphoryl group transfer from DhaM and transmits it to dihydroxyacetone binds to DhaK.</text>
</comment>